<keyword evidence="3" id="KW-0808">Transferase</keyword>
<dbReference type="RefSeq" id="WP_212692177.1">
    <property type="nucleotide sequence ID" value="NZ_CP058561.1"/>
</dbReference>
<feature type="transmembrane region" description="Helical" evidence="2">
    <location>
        <begin position="542"/>
        <end position="564"/>
    </location>
</feature>
<protein>
    <submittedName>
        <fullName evidence="3">CotH kinase family protein</fullName>
    </submittedName>
</protein>
<dbReference type="PANTHER" id="PTHR40050:SF1">
    <property type="entry name" value="INNER SPORE COAT PROTEIN H"/>
    <property type="match status" value="1"/>
</dbReference>
<sequence>MRWIKMIAVLIGVFILLIAVDSLLLSNTTQADNESKSIVDETVFPHDEVIDVYIDFDEDTYTDMIENAMAEEMVMADIVYNGISFSDVGIRTKGNSSLRDVANKNGIRYSLKVDFDYYIDDQSLYGINKLNLNNIYNDSTMMVEYIGYELMAELDAVAPRTTYVALHINGEYFGLYLCVEQVNETFLKDHYGNANGELYKPDMGVGSDLKYISDNSDDYTGMFPENLSNYSNKDLIELMKVIEEGGNLESVLNVDSFLKYLAMSTVTIHLDNYQSGMFHNYYLYNNNDVFEWITWDLNLIYNGFPMAGLTDEEATEFLIDEPVIGEMDNYPLINAIFENDEYVERYHEYINILINGYLSEENIENKVLSIYEMIKDYVKTDPTAFFTYEQFEEALFMDNDTNLGLLNFIDKRNDNIQKQLEGTIPSTNNGLGNSGTSKKGGMPPNGMGGKNDQPQGNGEGEAPPPNKQDGMVNRKEGKEGNGMMGGLPPGMNMEDIPDELRSYFENGEMPPMDKMKELMKNMPEGMRPMGMEQQGMTINMDILIPNLIMLLIGTIVIFGCTLYLRKQ</sequence>
<dbReference type="PANTHER" id="PTHR40050">
    <property type="entry name" value="INNER SPORE COAT PROTEIN H"/>
    <property type="match status" value="1"/>
</dbReference>
<dbReference type="Proteomes" id="UP000677305">
    <property type="component" value="Chromosome"/>
</dbReference>
<keyword evidence="2" id="KW-0812">Transmembrane</keyword>
<proteinExistence type="predicted"/>
<dbReference type="GO" id="GO:0016301">
    <property type="term" value="F:kinase activity"/>
    <property type="evidence" value="ECO:0007669"/>
    <property type="project" value="UniProtKB-KW"/>
</dbReference>
<dbReference type="KEGG" id="vgu:HYG85_02725"/>
<keyword evidence="4" id="KW-1185">Reference proteome</keyword>
<organism evidence="3 4">
    <name type="scientific">Vallitalea guaymasensis</name>
    <dbReference type="NCBI Taxonomy" id="1185412"/>
    <lineage>
        <taxon>Bacteria</taxon>
        <taxon>Bacillati</taxon>
        <taxon>Bacillota</taxon>
        <taxon>Clostridia</taxon>
        <taxon>Lachnospirales</taxon>
        <taxon>Vallitaleaceae</taxon>
        <taxon>Vallitalea</taxon>
    </lineage>
</organism>
<accession>A0A8J8M853</accession>
<feature type="region of interest" description="Disordered" evidence="1">
    <location>
        <begin position="421"/>
        <end position="490"/>
    </location>
</feature>
<keyword evidence="3" id="KW-0418">Kinase</keyword>
<reference evidence="3 4" key="1">
    <citation type="submission" date="2020-07" db="EMBL/GenBank/DDBJ databases">
        <title>Vallitalea guaymasensis genome.</title>
        <authorList>
            <person name="Postec A."/>
        </authorList>
    </citation>
    <scope>NUCLEOTIDE SEQUENCE [LARGE SCALE GENOMIC DNA]</scope>
    <source>
        <strain evidence="3 4">Ra1766G1</strain>
    </source>
</reference>
<evidence type="ECO:0000256" key="1">
    <source>
        <dbReference type="SAM" id="MobiDB-lite"/>
    </source>
</evidence>
<feature type="compositionally biased region" description="Polar residues" evidence="1">
    <location>
        <begin position="421"/>
        <end position="437"/>
    </location>
</feature>
<dbReference type="Pfam" id="PF08757">
    <property type="entry name" value="CotH"/>
    <property type="match status" value="1"/>
</dbReference>
<evidence type="ECO:0000256" key="2">
    <source>
        <dbReference type="SAM" id="Phobius"/>
    </source>
</evidence>
<evidence type="ECO:0000313" key="4">
    <source>
        <dbReference type="Proteomes" id="UP000677305"/>
    </source>
</evidence>
<dbReference type="AlphaFoldDB" id="A0A8J8M853"/>
<gene>
    <name evidence="3" type="ORF">HYG85_02725</name>
</gene>
<keyword evidence="2" id="KW-0472">Membrane</keyword>
<evidence type="ECO:0000313" key="3">
    <source>
        <dbReference type="EMBL" id="QUH27885.1"/>
    </source>
</evidence>
<dbReference type="EMBL" id="CP058561">
    <property type="protein sequence ID" value="QUH27885.1"/>
    <property type="molecule type" value="Genomic_DNA"/>
</dbReference>
<dbReference type="InterPro" id="IPR014867">
    <property type="entry name" value="Spore_coat_CotH_CotH2/3/7"/>
</dbReference>
<name>A0A8J8M853_9FIRM</name>
<keyword evidence="2" id="KW-1133">Transmembrane helix</keyword>